<reference evidence="2 3" key="1">
    <citation type="journal article" date="2024" name="J Genomics">
        <title>Draft genome sequencing and assembly of Favolaschia claudopus CIRM-BRFM 2984 isolated from oak limbs.</title>
        <authorList>
            <person name="Navarro D."/>
            <person name="Drula E."/>
            <person name="Chaduli D."/>
            <person name="Cazenave R."/>
            <person name="Ahrendt S."/>
            <person name="Wang J."/>
            <person name="Lipzen A."/>
            <person name="Daum C."/>
            <person name="Barry K."/>
            <person name="Grigoriev I.V."/>
            <person name="Favel A."/>
            <person name="Rosso M.N."/>
            <person name="Martin F."/>
        </authorList>
    </citation>
    <scope>NUCLEOTIDE SEQUENCE [LARGE SCALE GENOMIC DNA]</scope>
    <source>
        <strain evidence="2 3">CIRM-BRFM 2984</strain>
    </source>
</reference>
<evidence type="ECO:0000313" key="3">
    <source>
        <dbReference type="Proteomes" id="UP001362999"/>
    </source>
</evidence>
<gene>
    <name evidence="2" type="ORF">R3P38DRAFT_2498121</name>
</gene>
<dbReference type="EMBL" id="JAWWNJ010000004">
    <property type="protein sequence ID" value="KAK7057061.1"/>
    <property type="molecule type" value="Genomic_DNA"/>
</dbReference>
<evidence type="ECO:0000259" key="1">
    <source>
        <dbReference type="PROSITE" id="PS50879"/>
    </source>
</evidence>
<dbReference type="SUPFAM" id="SSF53098">
    <property type="entry name" value="Ribonuclease H-like"/>
    <property type="match status" value="1"/>
</dbReference>
<proteinExistence type="predicted"/>
<sequence length="91" mass="10137">MCARAFTRLHPQTGITVRWAPGYVNIAGNERADVLAKRAASTKSSSDDLDILRRLREKLPVSRSATLQAFNAELKSAVLRDWRDPSAMLEP</sequence>
<dbReference type="GO" id="GO:0003676">
    <property type="term" value="F:nucleic acid binding"/>
    <property type="evidence" value="ECO:0007669"/>
    <property type="project" value="InterPro"/>
</dbReference>
<protein>
    <recommendedName>
        <fullName evidence="1">RNase H type-1 domain-containing protein</fullName>
    </recommendedName>
</protein>
<dbReference type="InterPro" id="IPR002156">
    <property type="entry name" value="RNaseH_domain"/>
</dbReference>
<name>A0AAW0E0C7_9AGAR</name>
<dbReference type="InterPro" id="IPR036397">
    <property type="entry name" value="RNaseH_sf"/>
</dbReference>
<evidence type="ECO:0000313" key="2">
    <source>
        <dbReference type="EMBL" id="KAK7057061.1"/>
    </source>
</evidence>
<dbReference type="PROSITE" id="PS50879">
    <property type="entry name" value="RNASE_H_1"/>
    <property type="match status" value="1"/>
</dbReference>
<dbReference type="Gene3D" id="3.30.420.10">
    <property type="entry name" value="Ribonuclease H-like superfamily/Ribonuclease H"/>
    <property type="match status" value="1"/>
</dbReference>
<organism evidence="2 3">
    <name type="scientific">Favolaschia claudopus</name>
    <dbReference type="NCBI Taxonomy" id="2862362"/>
    <lineage>
        <taxon>Eukaryota</taxon>
        <taxon>Fungi</taxon>
        <taxon>Dikarya</taxon>
        <taxon>Basidiomycota</taxon>
        <taxon>Agaricomycotina</taxon>
        <taxon>Agaricomycetes</taxon>
        <taxon>Agaricomycetidae</taxon>
        <taxon>Agaricales</taxon>
        <taxon>Marasmiineae</taxon>
        <taxon>Mycenaceae</taxon>
        <taxon>Favolaschia</taxon>
    </lineage>
</organism>
<feature type="domain" description="RNase H type-1" evidence="1">
    <location>
        <begin position="1"/>
        <end position="41"/>
    </location>
</feature>
<dbReference type="GO" id="GO:0004523">
    <property type="term" value="F:RNA-DNA hybrid ribonuclease activity"/>
    <property type="evidence" value="ECO:0007669"/>
    <property type="project" value="InterPro"/>
</dbReference>
<keyword evidence="3" id="KW-1185">Reference proteome</keyword>
<dbReference type="AlphaFoldDB" id="A0AAW0E0C7"/>
<accession>A0AAW0E0C7</accession>
<dbReference type="Proteomes" id="UP001362999">
    <property type="component" value="Unassembled WGS sequence"/>
</dbReference>
<comment type="caution">
    <text evidence="2">The sequence shown here is derived from an EMBL/GenBank/DDBJ whole genome shotgun (WGS) entry which is preliminary data.</text>
</comment>
<dbReference type="InterPro" id="IPR012337">
    <property type="entry name" value="RNaseH-like_sf"/>
</dbReference>